<protein>
    <submittedName>
        <fullName evidence="2">Uncharacterized protein</fullName>
    </submittedName>
</protein>
<organism evidence="2 3">
    <name type="scientific">Actinoplanes palleronii</name>
    <dbReference type="NCBI Taxonomy" id="113570"/>
    <lineage>
        <taxon>Bacteria</taxon>
        <taxon>Bacillati</taxon>
        <taxon>Actinomycetota</taxon>
        <taxon>Actinomycetes</taxon>
        <taxon>Micromonosporales</taxon>
        <taxon>Micromonosporaceae</taxon>
        <taxon>Actinoplanes</taxon>
    </lineage>
</organism>
<dbReference type="Proteomes" id="UP000624709">
    <property type="component" value="Unassembled WGS sequence"/>
</dbReference>
<comment type="caution">
    <text evidence="2">The sequence shown here is derived from an EMBL/GenBank/DDBJ whole genome shotgun (WGS) entry which is preliminary data.</text>
</comment>
<reference evidence="2 3" key="1">
    <citation type="submission" date="2021-01" db="EMBL/GenBank/DDBJ databases">
        <title>Whole genome shotgun sequence of Actinoplanes palleronii NBRC 14916.</title>
        <authorList>
            <person name="Komaki H."/>
            <person name="Tamura T."/>
        </authorList>
    </citation>
    <scope>NUCLEOTIDE SEQUENCE [LARGE SCALE GENOMIC DNA]</scope>
    <source>
        <strain evidence="2 3">NBRC 14916</strain>
    </source>
</reference>
<dbReference type="EMBL" id="BOMS01000161">
    <property type="protein sequence ID" value="GIE72955.1"/>
    <property type="molecule type" value="Genomic_DNA"/>
</dbReference>
<evidence type="ECO:0000256" key="1">
    <source>
        <dbReference type="SAM" id="MobiDB-lite"/>
    </source>
</evidence>
<gene>
    <name evidence="2" type="ORF">Apa02nite_090630</name>
</gene>
<keyword evidence="3" id="KW-1185">Reference proteome</keyword>
<sequence>MLLRCRHSPTLEAGPRNLRQLPDNPIFSGTHAERPTAGYEPGPGLVSRGTAAAPDRGARSGPGWCSGVLHTL</sequence>
<feature type="region of interest" description="Disordered" evidence="1">
    <location>
        <begin position="1"/>
        <end position="62"/>
    </location>
</feature>
<accession>A0ABQ4BRV2</accession>
<evidence type="ECO:0000313" key="3">
    <source>
        <dbReference type="Proteomes" id="UP000624709"/>
    </source>
</evidence>
<evidence type="ECO:0000313" key="2">
    <source>
        <dbReference type="EMBL" id="GIE72955.1"/>
    </source>
</evidence>
<name>A0ABQ4BRV2_9ACTN</name>
<proteinExistence type="predicted"/>